<evidence type="ECO:0000313" key="6">
    <source>
        <dbReference type="EMBL" id="CAD5972389.1"/>
    </source>
</evidence>
<dbReference type="InterPro" id="IPR003959">
    <property type="entry name" value="ATPase_AAA_core"/>
</dbReference>
<dbReference type="InterPro" id="IPR027417">
    <property type="entry name" value="P-loop_NTPase"/>
</dbReference>
<dbReference type="SUPFAM" id="SSF52540">
    <property type="entry name" value="P-loop containing nucleoside triphosphate hydrolases"/>
    <property type="match status" value="1"/>
</dbReference>
<dbReference type="Pfam" id="PF21228">
    <property type="entry name" value="RuBisCO_activase_AAA_helical"/>
    <property type="match status" value="1"/>
</dbReference>
<organism evidence="6 7">
    <name type="scientific">Planktothrix pseudagardhii</name>
    <dbReference type="NCBI Taxonomy" id="132604"/>
    <lineage>
        <taxon>Bacteria</taxon>
        <taxon>Bacillati</taxon>
        <taxon>Cyanobacteriota</taxon>
        <taxon>Cyanophyceae</taxon>
        <taxon>Oscillatoriophycideae</taxon>
        <taxon>Oscillatoriales</taxon>
        <taxon>Microcoleaceae</taxon>
        <taxon>Planktothrix</taxon>
    </lineage>
</organism>
<dbReference type="KEGG" id="ppsu:NO713_03912"/>
<dbReference type="EMBL" id="LR882967">
    <property type="protein sequence ID" value="CAD5972389.1"/>
    <property type="molecule type" value="Genomic_DNA"/>
</dbReference>
<dbReference type="PANTHER" id="PTHR32429:SF11">
    <property type="entry name" value="RIBULOSE BISPHOSPHATE CARBOXYLASE_OXYGENASE ACTIVASE, CHLOROPLASTIC"/>
    <property type="match status" value="1"/>
</dbReference>
<dbReference type="GO" id="GO:0016887">
    <property type="term" value="F:ATP hydrolysis activity"/>
    <property type="evidence" value="ECO:0007669"/>
    <property type="project" value="InterPro"/>
</dbReference>
<accession>A0A9W4CQ75</accession>
<evidence type="ECO:0000313" key="7">
    <source>
        <dbReference type="Proteomes" id="UP001153719"/>
    </source>
</evidence>
<dbReference type="Proteomes" id="UP001153719">
    <property type="component" value="Chromosome"/>
</dbReference>
<keyword evidence="2" id="KW-0067">ATP-binding</keyword>
<dbReference type="PANTHER" id="PTHR32429">
    <property type="match status" value="1"/>
</dbReference>
<evidence type="ECO:0000256" key="2">
    <source>
        <dbReference type="ARBA" id="ARBA00022840"/>
    </source>
</evidence>
<dbReference type="Gene3D" id="1.10.8.1070">
    <property type="match status" value="1"/>
</dbReference>
<evidence type="ECO:0000256" key="3">
    <source>
        <dbReference type="ARBA" id="ARBA00025781"/>
    </source>
</evidence>
<dbReference type="GO" id="GO:0005524">
    <property type="term" value="F:ATP binding"/>
    <property type="evidence" value="ECO:0007669"/>
    <property type="project" value="UniProtKB-KW"/>
</dbReference>
<evidence type="ECO:0000256" key="1">
    <source>
        <dbReference type="ARBA" id="ARBA00022741"/>
    </source>
</evidence>
<feature type="domain" description="ATPase AAA-type core" evidence="4">
    <location>
        <begin position="38"/>
        <end position="173"/>
    </location>
</feature>
<gene>
    <name evidence="6" type="primary">rca</name>
    <name evidence="6" type="ORF">NO713_03912</name>
</gene>
<dbReference type="RefSeq" id="WP_254174448.1">
    <property type="nucleotide sequence ID" value="NZ_LR882967.1"/>
</dbReference>
<keyword evidence="7" id="KW-1185">Reference proteome</keyword>
<proteinExistence type="inferred from homology"/>
<feature type="domain" description="Ribulose bisphosphate carboxylase/oxygenase activase AAA helical" evidence="5">
    <location>
        <begin position="194"/>
        <end position="270"/>
    </location>
</feature>
<comment type="similarity">
    <text evidence="3">Belongs to the RuBisCO activase family.</text>
</comment>
<dbReference type="Gene3D" id="3.40.50.300">
    <property type="entry name" value="P-loop containing nucleotide triphosphate hydrolases"/>
    <property type="match status" value="1"/>
</dbReference>
<sequence length="300" mass="33733">MQKAKHLYISERMVEVVSLHMIKNALPEQTNPPLFKAIVGPPGEGKTYQLDLILKQMGVKTFLISGGQFESPEAGAPAQMIRNKYIQAGLAIDKGECKAAAIVINDVDTGLGNWGELVQYTVNTQTICGELMHLADFPNDVEGRKTRRIAVFMTGNDLTRLYAPLIRTGRMSFFHWQPTPEEMTLILSHNIFPELTQAECQKLVREFAGQPTVFFSQIRSRTVDESLWLQVQKVGLESFFSKLQHGVPRITYESVTYQNLVRIGRLLIEEINSNVNCLSSNINSQPNNEFLSQFKKAITG</sequence>
<dbReference type="Pfam" id="PF00004">
    <property type="entry name" value="AAA"/>
    <property type="match status" value="1"/>
</dbReference>
<name>A0A9W4CQ75_9CYAN</name>
<dbReference type="InterPro" id="IPR048571">
    <property type="entry name" value="RuBisCO_activase_AAA_helical"/>
</dbReference>
<evidence type="ECO:0000259" key="5">
    <source>
        <dbReference type="Pfam" id="PF21228"/>
    </source>
</evidence>
<keyword evidence="1" id="KW-0547">Nucleotide-binding</keyword>
<dbReference type="AlphaFoldDB" id="A0A9W4CQ75"/>
<dbReference type="InterPro" id="IPR044960">
    <property type="entry name" value="RCA-like"/>
</dbReference>
<reference evidence="6" key="1">
    <citation type="submission" date="2020-09" db="EMBL/GenBank/DDBJ databases">
        <authorList>
            <person name="Blom J."/>
        </authorList>
    </citation>
    <scope>NUCLEOTIDE SEQUENCE</scope>
    <source>
        <strain evidence="6">No.713</strain>
    </source>
</reference>
<evidence type="ECO:0000259" key="4">
    <source>
        <dbReference type="Pfam" id="PF00004"/>
    </source>
</evidence>
<protein>
    <submittedName>
        <fullName evidence="6">Ribulose bisphosphate carboxylase/oxygenase activase</fullName>
    </submittedName>
</protein>